<feature type="compositionally biased region" description="Basic and acidic residues" evidence="1">
    <location>
        <begin position="132"/>
        <end position="154"/>
    </location>
</feature>
<dbReference type="InParanoid" id="A0A200QT08"/>
<organism evidence="2 3">
    <name type="scientific">Macleaya cordata</name>
    <name type="common">Five-seeded plume-poppy</name>
    <name type="synonym">Bocconia cordata</name>
    <dbReference type="NCBI Taxonomy" id="56857"/>
    <lineage>
        <taxon>Eukaryota</taxon>
        <taxon>Viridiplantae</taxon>
        <taxon>Streptophyta</taxon>
        <taxon>Embryophyta</taxon>
        <taxon>Tracheophyta</taxon>
        <taxon>Spermatophyta</taxon>
        <taxon>Magnoliopsida</taxon>
        <taxon>Ranunculales</taxon>
        <taxon>Papaveraceae</taxon>
        <taxon>Papaveroideae</taxon>
        <taxon>Macleaya</taxon>
    </lineage>
</organism>
<keyword evidence="3" id="KW-1185">Reference proteome</keyword>
<dbReference type="AlphaFoldDB" id="A0A200QT08"/>
<comment type="caution">
    <text evidence="2">The sequence shown here is derived from an EMBL/GenBank/DDBJ whole genome shotgun (WGS) entry which is preliminary data.</text>
</comment>
<sequence length="711" mass="78550">MEEKQLDFNAPLLSVRRFSSTGVSSSGGNSNKRTENSLVRKSYVPHYKSELKSGPVRNAGAVPFLWEQIPGRRKDEGNPQLQSLDRPPIAPKLPPGRVLEIKQRPPEKEVEEPPNVIKPQVDNVLSNRHKVSHSDESAIKLESFKDGMKEKRGSDSSSSEGDDAFMDAPDTLSRSESFFFNCSVSGVSGLDGPDATPSGTFSTDPQTRDFMMGRFLPAAKAMASDTPQYAPRRQPQPVVRDREPTPRQVTRVVNADRSHPLSQYRPYVEEYVDVIGEEESEDEDEDDDDYNEAGTLSAKGCGLFPRLCLRSSLCLLNPVPGMKVRSRAPMSSVRKVRTQTRSSHSGALSRSVDEKNAEVAYKNKLISDLQLLDDESKRKSESNELTCWSGSQTPDGSSKNGHSGDGGISPYRNEATQSPFHEGVGFLGIPKQVKNLKAKSSDPYKKGSNNFREVASHQSTKRGSGSLSPMVEKTLYIDSVHVLEAADSNSNSSDVNGDFKDKDSEAVRESQRLEEISLAELFLQDNSHMNVSEESGRLQSKTSDLVGSDLTFSSDRSNHEEHMDSMEGFRKDDNLDQEGGFLVCSKVAINGNLEFDKPQPLNADDQGNLSIIPFEAPLPPPLPKSPSESWLWRTLPSVSSRNGAQFSRKQAAKRSSIDPKWETIVKTSNMNNSHSRFSEVTGAQPSLSFCNQKYPCKLNTVYSLLLYLGLD</sequence>
<feature type="region of interest" description="Disordered" evidence="1">
    <location>
        <begin position="222"/>
        <end position="251"/>
    </location>
</feature>
<feature type="region of interest" description="Disordered" evidence="1">
    <location>
        <begin position="437"/>
        <end position="467"/>
    </location>
</feature>
<feature type="region of interest" description="Disordered" evidence="1">
    <location>
        <begin position="128"/>
        <end position="168"/>
    </location>
</feature>
<name>A0A200QT08_MACCD</name>
<dbReference type="FunCoup" id="A0A200QT08">
    <property type="interactions" value="878"/>
</dbReference>
<feature type="region of interest" description="Disordered" evidence="1">
    <location>
        <begin position="326"/>
        <end position="354"/>
    </location>
</feature>
<feature type="region of interest" description="Disordered" evidence="1">
    <location>
        <begin position="488"/>
        <end position="510"/>
    </location>
</feature>
<dbReference type="PANTHER" id="PTHR33671">
    <property type="entry name" value="N-METHYLTRANSFERASE, PUTATIVE (DUF688)-RELATED"/>
    <property type="match status" value="1"/>
</dbReference>
<dbReference type="InterPro" id="IPR007789">
    <property type="entry name" value="DUF688"/>
</dbReference>
<dbReference type="Proteomes" id="UP000195402">
    <property type="component" value="Unassembled WGS sequence"/>
</dbReference>
<feature type="compositionally biased region" description="Polar residues" evidence="1">
    <location>
        <begin position="339"/>
        <end position="348"/>
    </location>
</feature>
<feature type="compositionally biased region" description="Polar residues" evidence="1">
    <location>
        <begin position="383"/>
        <end position="401"/>
    </location>
</feature>
<dbReference type="EMBL" id="MVGT01001103">
    <property type="protein sequence ID" value="OVA13617.1"/>
    <property type="molecule type" value="Genomic_DNA"/>
</dbReference>
<accession>A0A200QT08</accession>
<dbReference type="OrthoDB" id="677721at2759"/>
<dbReference type="STRING" id="56857.A0A200QT08"/>
<reference evidence="2 3" key="1">
    <citation type="journal article" date="2017" name="Mol. Plant">
        <title>The Genome of Medicinal Plant Macleaya cordata Provides New Insights into Benzylisoquinoline Alkaloids Metabolism.</title>
        <authorList>
            <person name="Liu X."/>
            <person name="Liu Y."/>
            <person name="Huang P."/>
            <person name="Ma Y."/>
            <person name="Qing Z."/>
            <person name="Tang Q."/>
            <person name="Cao H."/>
            <person name="Cheng P."/>
            <person name="Zheng Y."/>
            <person name="Yuan Z."/>
            <person name="Zhou Y."/>
            <person name="Liu J."/>
            <person name="Tang Z."/>
            <person name="Zhuo Y."/>
            <person name="Zhang Y."/>
            <person name="Yu L."/>
            <person name="Huang J."/>
            <person name="Yang P."/>
            <person name="Peng Q."/>
            <person name="Zhang J."/>
            <person name="Jiang W."/>
            <person name="Zhang Z."/>
            <person name="Lin K."/>
            <person name="Ro D.K."/>
            <person name="Chen X."/>
            <person name="Xiong X."/>
            <person name="Shang Y."/>
            <person name="Huang S."/>
            <person name="Zeng J."/>
        </authorList>
    </citation>
    <scope>NUCLEOTIDE SEQUENCE [LARGE SCALE GENOMIC DNA]</scope>
    <source>
        <strain evidence="3">cv. BLH2017</strain>
        <tissue evidence="2">Root</tissue>
    </source>
</reference>
<protein>
    <submittedName>
        <fullName evidence="2">Uncharacterized protein</fullName>
    </submittedName>
</protein>
<feature type="compositionally biased region" description="Low complexity" evidence="1">
    <location>
        <begin position="17"/>
        <end position="31"/>
    </location>
</feature>
<dbReference type="PANTHER" id="PTHR33671:SF2">
    <property type="entry name" value="N-METHYLTRANSFERASE, PUTATIVE (DUF688)-RELATED"/>
    <property type="match status" value="1"/>
</dbReference>
<evidence type="ECO:0000256" key="1">
    <source>
        <dbReference type="SAM" id="MobiDB-lite"/>
    </source>
</evidence>
<feature type="region of interest" description="Disordered" evidence="1">
    <location>
        <begin position="67"/>
        <end position="98"/>
    </location>
</feature>
<feature type="region of interest" description="Disordered" evidence="1">
    <location>
        <begin position="17"/>
        <end position="40"/>
    </location>
</feature>
<feature type="region of interest" description="Disordered" evidence="1">
    <location>
        <begin position="381"/>
        <end position="417"/>
    </location>
</feature>
<dbReference type="OMA" id="HYAPRKQ"/>
<dbReference type="Pfam" id="PF05097">
    <property type="entry name" value="DUF688"/>
    <property type="match status" value="1"/>
</dbReference>
<feature type="compositionally biased region" description="Basic and acidic residues" evidence="1">
    <location>
        <begin position="497"/>
        <end position="510"/>
    </location>
</feature>
<gene>
    <name evidence="2" type="ORF">BVC80_373g7</name>
</gene>
<evidence type="ECO:0000313" key="2">
    <source>
        <dbReference type="EMBL" id="OVA13617.1"/>
    </source>
</evidence>
<evidence type="ECO:0000313" key="3">
    <source>
        <dbReference type="Proteomes" id="UP000195402"/>
    </source>
</evidence>
<feature type="compositionally biased region" description="Polar residues" evidence="1">
    <location>
        <begin position="447"/>
        <end position="467"/>
    </location>
</feature>
<proteinExistence type="predicted"/>